<keyword evidence="1 3" id="KW-0808">Transferase</keyword>
<dbReference type="PANTHER" id="PTHR31896:SF43">
    <property type="entry name" value="PROTEIN ENHANCED PSEUDOMONAS SUSCEPTIBILITY 1"/>
    <property type="match status" value="1"/>
</dbReference>
<dbReference type="InterPro" id="IPR023213">
    <property type="entry name" value="CAT-like_dom_sf"/>
</dbReference>
<evidence type="ECO:0000313" key="3">
    <source>
        <dbReference type="EMBL" id="PNX93438.1"/>
    </source>
</evidence>
<evidence type="ECO:0000256" key="1">
    <source>
        <dbReference type="ARBA" id="ARBA00022679"/>
    </source>
</evidence>
<reference evidence="3 4" key="2">
    <citation type="journal article" date="2017" name="Front. Plant Sci.">
        <title>Gene Classification and Mining of Molecular Markers Useful in Red Clover (Trifolium pratense) Breeding.</title>
        <authorList>
            <person name="Istvanek J."/>
            <person name="Dluhosova J."/>
            <person name="Dluhos P."/>
            <person name="Patkova L."/>
            <person name="Nedelnik J."/>
            <person name="Repkova J."/>
        </authorList>
    </citation>
    <scope>NUCLEOTIDE SEQUENCE [LARGE SCALE GENOMIC DNA]</scope>
    <source>
        <strain evidence="4">cv. Tatra</strain>
        <tissue evidence="3">Young leaves</tissue>
    </source>
</reference>
<proteinExistence type="predicted"/>
<reference evidence="3 4" key="1">
    <citation type="journal article" date="2014" name="Am. J. Bot.">
        <title>Genome assembly and annotation for red clover (Trifolium pratense; Fabaceae).</title>
        <authorList>
            <person name="Istvanek J."/>
            <person name="Jaros M."/>
            <person name="Krenek A."/>
            <person name="Repkova J."/>
        </authorList>
    </citation>
    <scope>NUCLEOTIDE SEQUENCE [LARGE SCALE GENOMIC DNA]</scope>
    <source>
        <strain evidence="4">cv. Tatra</strain>
        <tissue evidence="3">Young leaves</tissue>
    </source>
</reference>
<sequence>MKILSTTTINAPNQSLGDSTTDRKIHLNPWDLQFLPFGANQTAGLLYKHPLEKIDTINQIIHQLKCSLSSTLAFFPLLAGRLEITEHENDNTISCYLKCNNAGVLFVHAVEKNVAVADILRSTCPPQFIQSLFPLNGIKNYEGTSQPLLAVQVTELIDGIFLALTINHVVIDGKPTWNFINSWAEISKLNGCLQISKQPKPTLERWFPNAIQLPIRFPFTIEKNHDDNDGKEKLNPPERLFHFTKEKIMELKSKANIEAESNNISSLQALLTHIWRSVVLSRGFDPQEEVQFMIVIDTRSRFFPPLPEDYFGNAIILSGVSMKVGELLKEGGLGKGAQEMNKMIASHTNEKLKNHYESWLKTPSFISLGSVANSNSLVVSSSPRFNVYECDFGWGKPLRVRSGDSNKRNGKISVYPGAEEGSVDIEVCLPYEILEAMENDPEFMGVVSN</sequence>
<dbReference type="Pfam" id="PF02458">
    <property type="entry name" value="Transferase"/>
    <property type="match status" value="1"/>
</dbReference>
<dbReference type="PANTHER" id="PTHR31896">
    <property type="entry name" value="FAMILY REGULATORY PROTEIN, PUTATIVE (AFU_ORTHOLOGUE AFUA_3G14730)-RELATED"/>
    <property type="match status" value="1"/>
</dbReference>
<organism evidence="3 4">
    <name type="scientific">Trifolium pratense</name>
    <name type="common">Red clover</name>
    <dbReference type="NCBI Taxonomy" id="57577"/>
    <lineage>
        <taxon>Eukaryota</taxon>
        <taxon>Viridiplantae</taxon>
        <taxon>Streptophyta</taxon>
        <taxon>Embryophyta</taxon>
        <taxon>Tracheophyta</taxon>
        <taxon>Spermatophyta</taxon>
        <taxon>Magnoliopsida</taxon>
        <taxon>eudicotyledons</taxon>
        <taxon>Gunneridae</taxon>
        <taxon>Pentapetalae</taxon>
        <taxon>rosids</taxon>
        <taxon>fabids</taxon>
        <taxon>Fabales</taxon>
        <taxon>Fabaceae</taxon>
        <taxon>Papilionoideae</taxon>
        <taxon>50 kb inversion clade</taxon>
        <taxon>NPAAA clade</taxon>
        <taxon>Hologalegina</taxon>
        <taxon>IRL clade</taxon>
        <taxon>Trifolieae</taxon>
        <taxon>Trifolium</taxon>
    </lineage>
</organism>
<dbReference type="EMBL" id="ASHM01011506">
    <property type="protein sequence ID" value="PNX93438.1"/>
    <property type="molecule type" value="Genomic_DNA"/>
</dbReference>
<name>A0A2K3MRI0_TRIPR</name>
<dbReference type="InterPro" id="IPR051283">
    <property type="entry name" value="Sec_Metabolite_Acyltrans"/>
</dbReference>
<feature type="compositionally biased region" description="Polar residues" evidence="2">
    <location>
        <begin position="1"/>
        <end position="19"/>
    </location>
</feature>
<protein>
    <submittedName>
        <fullName evidence="3">HXXXD-type acyl-transferase family protein</fullName>
    </submittedName>
</protein>
<dbReference type="GO" id="GO:0016740">
    <property type="term" value="F:transferase activity"/>
    <property type="evidence" value="ECO:0007669"/>
    <property type="project" value="UniProtKB-KW"/>
</dbReference>
<dbReference type="Proteomes" id="UP000236291">
    <property type="component" value="Unassembled WGS sequence"/>
</dbReference>
<gene>
    <name evidence="3" type="ORF">L195_g016592</name>
</gene>
<accession>A0A2K3MRI0</accession>
<dbReference type="Gene3D" id="3.30.559.10">
    <property type="entry name" value="Chloramphenicol acetyltransferase-like domain"/>
    <property type="match status" value="2"/>
</dbReference>
<evidence type="ECO:0000256" key="2">
    <source>
        <dbReference type="SAM" id="MobiDB-lite"/>
    </source>
</evidence>
<dbReference type="AlphaFoldDB" id="A0A2K3MRI0"/>
<feature type="region of interest" description="Disordered" evidence="2">
    <location>
        <begin position="1"/>
        <end position="20"/>
    </location>
</feature>
<evidence type="ECO:0000313" key="4">
    <source>
        <dbReference type="Proteomes" id="UP000236291"/>
    </source>
</evidence>
<comment type="caution">
    <text evidence="3">The sequence shown here is derived from an EMBL/GenBank/DDBJ whole genome shotgun (WGS) entry which is preliminary data.</text>
</comment>